<sequence length="229" mass="26936">MKGMEQNFEYINKNYITEEKLCSITGITKDDLSGLIQNQLVPDASYTVTRSIKITSPLKDEFQSEIAERYFSKSCISIVEKNKELKDSRQYKAEFKEKFSQLLMRHPDKNFAYHNIFSNESPDQEKLNEVFESEWNAYCEGIYGICTLNSTEEEIVKKEIAVKKLMQFNTEFSQKPLNTNEIEELLRLNDEFNEVANRFAPYQRDSSSRGKYLDKILENNNLDYLVKKY</sequence>
<reference evidence="1 2" key="1">
    <citation type="submission" date="2014-11" db="EMBL/GenBank/DDBJ databases">
        <authorList>
            <person name="Park G.-S."/>
            <person name="Hong S.-J."/>
            <person name="Jung B.K."/>
            <person name="Khan A.R."/>
            <person name="Kwak Y."/>
            <person name="Shin J.-H."/>
        </authorList>
    </citation>
    <scope>NUCLEOTIDE SEQUENCE [LARGE SCALE GENOMIC DNA]</scope>
    <source>
        <strain evidence="1 2">DSM 27622</strain>
    </source>
</reference>
<dbReference type="PATRIC" id="fig|1324352.5.peg.2897"/>
<dbReference type="KEGG" id="cgn:OK18_13930"/>
<proteinExistence type="predicted"/>
<dbReference type="EMBL" id="CP009928">
    <property type="protein sequence ID" value="AKK73554.1"/>
    <property type="molecule type" value="Genomic_DNA"/>
</dbReference>
<dbReference type="Proteomes" id="UP000035213">
    <property type="component" value="Chromosome"/>
</dbReference>
<organism evidence="1 2">
    <name type="scientific">Chryseobacterium gallinarum</name>
    <dbReference type="NCBI Taxonomy" id="1324352"/>
    <lineage>
        <taxon>Bacteria</taxon>
        <taxon>Pseudomonadati</taxon>
        <taxon>Bacteroidota</taxon>
        <taxon>Flavobacteriia</taxon>
        <taxon>Flavobacteriales</taxon>
        <taxon>Weeksellaceae</taxon>
        <taxon>Chryseobacterium group</taxon>
        <taxon>Chryseobacterium</taxon>
    </lineage>
</organism>
<dbReference type="AlphaFoldDB" id="A0A0G3M3Z2"/>
<evidence type="ECO:0000313" key="2">
    <source>
        <dbReference type="Proteomes" id="UP000035213"/>
    </source>
</evidence>
<dbReference type="InterPro" id="IPR045694">
    <property type="entry name" value="DUF6058"/>
</dbReference>
<evidence type="ECO:0000313" key="1">
    <source>
        <dbReference type="EMBL" id="AKK73554.1"/>
    </source>
</evidence>
<gene>
    <name evidence="1" type="ORF">OK18_13930</name>
</gene>
<dbReference type="Pfam" id="PF19531">
    <property type="entry name" value="DUF6058"/>
    <property type="match status" value="1"/>
</dbReference>
<dbReference type="STRING" id="1324352.OK18_13930"/>
<protein>
    <submittedName>
        <fullName evidence="1">Uncharacterized protein</fullName>
    </submittedName>
</protein>
<accession>A0A0G3M3Z2</accession>
<name>A0A0G3M3Z2_CHRGL</name>